<dbReference type="GO" id="GO:0005615">
    <property type="term" value="C:extracellular space"/>
    <property type="evidence" value="ECO:0007669"/>
    <property type="project" value="TreeGrafter"/>
</dbReference>
<evidence type="ECO:0000256" key="2">
    <source>
        <dbReference type="ARBA" id="ARBA00005683"/>
    </source>
</evidence>
<evidence type="ECO:0000256" key="5">
    <source>
        <dbReference type="ARBA" id="ARBA00022530"/>
    </source>
</evidence>
<sequence length="242" mass="26960">METRLLWAALCVFLLCPVHSFLWAMGNPVLVEPTRICRKTRRLRPRLADICQNEPEIVKEVTKGSQMATRECQFQFRNRRWNCTTTRRSLKKLLGRATRETSFLNAITAAGVTYAVTQACSAGLLPQCTCDRGRRGRRTAGVNEVPADGNWEWSGCGDNVFSVIPGNDGKNVLPEGATIKPPTKEDFVYLEGSPDYCEPNKKTGSMGTHGRICNHTSPGVEGCDLLCCGRGYHNEHIREKVN</sequence>
<evidence type="ECO:0000313" key="13">
    <source>
        <dbReference type="Proteomes" id="UP000014500"/>
    </source>
</evidence>
<keyword evidence="9" id="KW-0449">Lipoprotein</keyword>
<dbReference type="eggNOG" id="KOG3913">
    <property type="taxonomic scope" value="Eukaryota"/>
</dbReference>
<dbReference type="EMBL" id="JH431262">
    <property type="status" value="NOT_ANNOTATED_CDS"/>
    <property type="molecule type" value="Genomic_DNA"/>
</dbReference>
<dbReference type="SMART" id="SM00097">
    <property type="entry name" value="WNT1"/>
    <property type="match status" value="1"/>
</dbReference>
<keyword evidence="3 10" id="KW-0217">Developmental protein</keyword>
<keyword evidence="13" id="KW-1185">Reference proteome</keyword>
<keyword evidence="5" id="KW-0272">Extracellular matrix</keyword>
<reference evidence="13" key="1">
    <citation type="submission" date="2011-05" db="EMBL/GenBank/DDBJ databases">
        <authorList>
            <person name="Richards S.R."/>
            <person name="Qu J."/>
            <person name="Jiang H."/>
            <person name="Jhangiani S.N."/>
            <person name="Agravi P."/>
            <person name="Goodspeed R."/>
            <person name="Gross S."/>
            <person name="Mandapat C."/>
            <person name="Jackson L."/>
            <person name="Mathew T."/>
            <person name="Pu L."/>
            <person name="Thornton R."/>
            <person name="Saada N."/>
            <person name="Wilczek-Boney K.B."/>
            <person name="Lee S."/>
            <person name="Kovar C."/>
            <person name="Wu Y."/>
            <person name="Scherer S.E."/>
            <person name="Worley K.C."/>
            <person name="Muzny D.M."/>
            <person name="Gibbs R."/>
        </authorList>
    </citation>
    <scope>NUCLEOTIDE SEQUENCE</scope>
    <source>
        <strain evidence="13">Brora</strain>
    </source>
</reference>
<keyword evidence="7" id="KW-1015">Disulfide bond</keyword>
<dbReference type="Proteomes" id="UP000014500">
    <property type="component" value="Unassembled WGS sequence"/>
</dbReference>
<dbReference type="PANTHER" id="PTHR12027:SF72">
    <property type="entry name" value="PROTEIN WNT-6"/>
    <property type="match status" value="1"/>
</dbReference>
<dbReference type="GO" id="GO:0005125">
    <property type="term" value="F:cytokine activity"/>
    <property type="evidence" value="ECO:0007669"/>
    <property type="project" value="TreeGrafter"/>
</dbReference>
<dbReference type="PhylomeDB" id="T1IPG9"/>
<dbReference type="GO" id="GO:0005109">
    <property type="term" value="F:frizzled binding"/>
    <property type="evidence" value="ECO:0007669"/>
    <property type="project" value="TreeGrafter"/>
</dbReference>
<evidence type="ECO:0000256" key="7">
    <source>
        <dbReference type="ARBA" id="ARBA00023157"/>
    </source>
</evidence>
<comment type="similarity">
    <text evidence="2 10">Belongs to the Wnt family.</text>
</comment>
<dbReference type="GO" id="GO:0030182">
    <property type="term" value="P:neuron differentiation"/>
    <property type="evidence" value="ECO:0007669"/>
    <property type="project" value="TreeGrafter"/>
</dbReference>
<keyword evidence="11" id="KW-0732">Signal</keyword>
<dbReference type="HOGENOM" id="CLU_1148475_0_0_1"/>
<accession>T1IPG9</accession>
<dbReference type="InterPro" id="IPR005817">
    <property type="entry name" value="Wnt"/>
</dbReference>
<keyword evidence="6 10" id="KW-0879">Wnt signaling pathway</keyword>
<dbReference type="STRING" id="126957.T1IPG9"/>
<comment type="subcellular location">
    <subcellularLocation>
        <location evidence="1 10">Secreted</location>
        <location evidence="1 10">Extracellular space</location>
        <location evidence="1 10">Extracellular matrix</location>
    </subcellularLocation>
</comment>
<keyword evidence="4" id="KW-0964">Secreted</keyword>
<dbReference type="AlphaFoldDB" id="T1IPG9"/>
<dbReference type="PANTHER" id="PTHR12027">
    <property type="entry name" value="WNT RELATED"/>
    <property type="match status" value="1"/>
</dbReference>
<dbReference type="GO" id="GO:0045165">
    <property type="term" value="P:cell fate commitment"/>
    <property type="evidence" value="ECO:0007669"/>
    <property type="project" value="TreeGrafter"/>
</dbReference>
<protein>
    <recommendedName>
        <fullName evidence="10">Protein Wnt</fullName>
    </recommendedName>
</protein>
<reference evidence="12" key="2">
    <citation type="submission" date="2015-02" db="UniProtKB">
        <authorList>
            <consortium name="EnsemblMetazoa"/>
        </authorList>
    </citation>
    <scope>IDENTIFICATION</scope>
</reference>
<evidence type="ECO:0000256" key="9">
    <source>
        <dbReference type="ARBA" id="ARBA00023288"/>
    </source>
</evidence>
<evidence type="ECO:0000256" key="6">
    <source>
        <dbReference type="ARBA" id="ARBA00022687"/>
    </source>
</evidence>
<dbReference type="PRINTS" id="PR01349">
    <property type="entry name" value="WNTPROTEIN"/>
</dbReference>
<evidence type="ECO:0000256" key="10">
    <source>
        <dbReference type="RuleBase" id="RU003500"/>
    </source>
</evidence>
<organism evidence="12 13">
    <name type="scientific">Strigamia maritima</name>
    <name type="common">European centipede</name>
    <name type="synonym">Geophilus maritimus</name>
    <dbReference type="NCBI Taxonomy" id="126957"/>
    <lineage>
        <taxon>Eukaryota</taxon>
        <taxon>Metazoa</taxon>
        <taxon>Ecdysozoa</taxon>
        <taxon>Arthropoda</taxon>
        <taxon>Myriapoda</taxon>
        <taxon>Chilopoda</taxon>
        <taxon>Pleurostigmophora</taxon>
        <taxon>Geophilomorpha</taxon>
        <taxon>Linotaeniidae</taxon>
        <taxon>Strigamia</taxon>
    </lineage>
</organism>
<evidence type="ECO:0000256" key="1">
    <source>
        <dbReference type="ARBA" id="ARBA00004498"/>
    </source>
</evidence>
<name>T1IPG9_STRMM</name>
<feature type="chain" id="PRO_5004579398" description="Protein Wnt" evidence="11">
    <location>
        <begin position="21"/>
        <end position="242"/>
    </location>
</feature>
<evidence type="ECO:0000256" key="3">
    <source>
        <dbReference type="ARBA" id="ARBA00022473"/>
    </source>
</evidence>
<dbReference type="GO" id="GO:0060070">
    <property type="term" value="P:canonical Wnt signaling pathway"/>
    <property type="evidence" value="ECO:0007669"/>
    <property type="project" value="TreeGrafter"/>
</dbReference>
<comment type="function">
    <text evidence="10">Ligand for members of the frizzled family of seven transmembrane receptors.</text>
</comment>
<proteinExistence type="inferred from homology"/>
<evidence type="ECO:0000256" key="8">
    <source>
        <dbReference type="ARBA" id="ARBA00023180"/>
    </source>
</evidence>
<feature type="signal peptide" evidence="11">
    <location>
        <begin position="1"/>
        <end position="20"/>
    </location>
</feature>
<evidence type="ECO:0000313" key="12">
    <source>
        <dbReference type="EnsemblMetazoa" id="SMAR002921-PA"/>
    </source>
</evidence>
<keyword evidence="8" id="KW-0325">Glycoprotein</keyword>
<dbReference type="Pfam" id="PF00110">
    <property type="entry name" value="wnt"/>
    <property type="match status" value="2"/>
</dbReference>
<dbReference type="OMA" id="SECAAWH"/>
<evidence type="ECO:0000256" key="11">
    <source>
        <dbReference type="SAM" id="SignalP"/>
    </source>
</evidence>
<dbReference type="EnsemblMetazoa" id="SMAR002921-RA">
    <property type="protein sequence ID" value="SMAR002921-PA"/>
    <property type="gene ID" value="SMAR002921"/>
</dbReference>
<evidence type="ECO:0000256" key="4">
    <source>
        <dbReference type="ARBA" id="ARBA00022525"/>
    </source>
</evidence>